<organism evidence="1 2">
    <name type="scientific">Lacrimispora saccharolytica (strain ATCC 35040 / DSM 2544 / NRCC 2533 / WM1)</name>
    <name type="common">Clostridium saccharolyticum</name>
    <dbReference type="NCBI Taxonomy" id="610130"/>
    <lineage>
        <taxon>Bacteria</taxon>
        <taxon>Bacillati</taxon>
        <taxon>Bacillota</taxon>
        <taxon>Clostridia</taxon>
        <taxon>Lachnospirales</taxon>
        <taxon>Lachnospiraceae</taxon>
        <taxon>Lacrimispora</taxon>
    </lineage>
</organism>
<dbReference type="AlphaFoldDB" id="D9R5H2"/>
<sequence length="236" mass="26519">MGNIFKSVKINDTHMLNNLGLALSRVDCVQPPEPKINTQDIPGADGILDLTESLVGRTLYNNRIITMEFGRGLEKSAWPTMYSRVQSLFHGKQVKVIFDDDTEYYYSGRAAVSDYTRTQMLGTLVITVNADPYKYEMYGGLDDWLWDPFNFQTGIIRSYKNLTVSGTRDVRIIGRDKIIVPLIISNASMTVTFKGKIYNIVAGNNKIYDIEIMEGDNTLTFTGNGVISIDYRGGIL</sequence>
<proteinExistence type="predicted"/>
<dbReference type="PaxDb" id="610130-Closa_0753"/>
<dbReference type="Proteomes" id="UP000001662">
    <property type="component" value="Chromosome"/>
</dbReference>
<evidence type="ECO:0008006" key="3">
    <source>
        <dbReference type="Google" id="ProtNLM"/>
    </source>
</evidence>
<evidence type="ECO:0000313" key="1">
    <source>
        <dbReference type="EMBL" id="ADL03378.1"/>
    </source>
</evidence>
<name>D9R5H2_LACSW</name>
<reference evidence="1" key="1">
    <citation type="submission" date="2010-07" db="EMBL/GenBank/DDBJ databases">
        <title>Complete sequence of Clostridium saccharolyticum WM1.</title>
        <authorList>
            <consortium name="US DOE Joint Genome Institute"/>
            <person name="Lucas S."/>
            <person name="Copeland A."/>
            <person name="Lapidus A."/>
            <person name="Cheng J.-F."/>
            <person name="Bruce D."/>
            <person name="Goodwin L."/>
            <person name="Pitluck S."/>
            <person name="Chertkov O."/>
            <person name="Detter J.C."/>
            <person name="Han C."/>
            <person name="Tapia R."/>
            <person name="Land M."/>
            <person name="Hauser L."/>
            <person name="Chang Y.-J."/>
            <person name="Jeffries C."/>
            <person name="Kyrpides N."/>
            <person name="Ivanova N."/>
            <person name="Mikhailova N."/>
            <person name="Mouttaki H."/>
            <person name="Lin L."/>
            <person name="Zhou J."/>
            <person name="Hemme C.L."/>
            <person name="Woyke T."/>
        </authorList>
    </citation>
    <scope>NUCLEOTIDE SEQUENCE [LARGE SCALE GENOMIC DNA]</scope>
    <source>
        <strain evidence="1">WM1</strain>
    </source>
</reference>
<dbReference type="KEGG" id="csh:Closa_0753"/>
<gene>
    <name evidence="1" type="ordered locus">Closa_0753</name>
</gene>
<dbReference type="eggNOG" id="COG4722">
    <property type="taxonomic scope" value="Bacteria"/>
</dbReference>
<dbReference type="EMBL" id="CP002109">
    <property type="protein sequence ID" value="ADL03378.1"/>
    <property type="molecule type" value="Genomic_DNA"/>
</dbReference>
<keyword evidence="2" id="KW-1185">Reference proteome</keyword>
<protein>
    <recommendedName>
        <fullName evidence="3">MtfA protein</fullName>
    </recommendedName>
</protein>
<dbReference type="Gene3D" id="2.40.30.200">
    <property type="match status" value="1"/>
</dbReference>
<dbReference type="STRING" id="610130.Closa_0753"/>
<accession>D9R5H2</accession>
<dbReference type="HOGENOM" id="CLU_102482_0_0_9"/>
<evidence type="ECO:0000313" key="2">
    <source>
        <dbReference type="Proteomes" id="UP000001662"/>
    </source>
</evidence>